<feature type="domain" description="F-box" evidence="1">
    <location>
        <begin position="12"/>
        <end position="58"/>
    </location>
</feature>
<sequence>MVPMPDVKDAERANMESIPTELVMQLVLYLAPKELARFSETCRHVYAICRDPVVLKSAIERRFGKEAVPQDHDTVDLYKILQQLDLKSLILTVDDMNITWIEDERYWRKVDDPSSIAAKFGKPVGQLRMVCWLNASGTIKGVPKGSYHVLWRLKTNRSGRDLGGTAISAWVSSVPEEDVIKMGQVLETNALQSALDWTYFEIGPLTVAETFGEITVELKNFEGHWKQGLFIDCVRLVSTAGERHGDREVDVESKAAPNAMARGGSPSCHIM</sequence>
<dbReference type="Pfam" id="PF12937">
    <property type="entry name" value="F-box-like"/>
    <property type="match status" value="1"/>
</dbReference>
<dbReference type="InterPro" id="IPR036047">
    <property type="entry name" value="F-box-like_dom_sf"/>
</dbReference>
<dbReference type="EMBL" id="QEAM01000156">
    <property type="protein sequence ID" value="TPX45075.1"/>
    <property type="molecule type" value="Genomic_DNA"/>
</dbReference>
<dbReference type="InterPro" id="IPR025886">
    <property type="entry name" value="PP2-like"/>
</dbReference>
<name>A0A507D115_9FUNG</name>
<dbReference type="PANTHER" id="PTHR31960">
    <property type="entry name" value="F-BOX PROTEIN PP2-A15"/>
    <property type="match status" value="1"/>
</dbReference>
<reference evidence="4 5" key="1">
    <citation type="journal article" date="2019" name="Sci. Rep.">
        <title>Comparative genomics of chytrid fungi reveal insights into the obligate biotrophic and pathogenic lifestyle of Synchytrium endobioticum.</title>
        <authorList>
            <person name="van de Vossenberg B.T.L.H."/>
            <person name="Warris S."/>
            <person name="Nguyen H.D.T."/>
            <person name="van Gent-Pelzer M.P.E."/>
            <person name="Joly D.L."/>
            <person name="van de Geest H.C."/>
            <person name="Bonants P.J.M."/>
            <person name="Smith D.S."/>
            <person name="Levesque C.A."/>
            <person name="van der Lee T.A.J."/>
        </authorList>
    </citation>
    <scope>NUCLEOTIDE SEQUENCE [LARGE SCALE GENOMIC DNA]</scope>
    <source>
        <strain evidence="2 5">LEV6574</strain>
        <strain evidence="3 4">MB42</strain>
    </source>
</reference>
<keyword evidence="4" id="KW-1185">Reference proteome</keyword>
<evidence type="ECO:0000313" key="4">
    <source>
        <dbReference type="Proteomes" id="UP000317494"/>
    </source>
</evidence>
<dbReference type="PANTHER" id="PTHR31960:SF26">
    <property type="entry name" value="F-BOX DOMAIN CONTAINING PROTEIN"/>
    <property type="match status" value="1"/>
</dbReference>
<dbReference type="OrthoDB" id="2913263at2759"/>
<dbReference type="Pfam" id="PF14299">
    <property type="entry name" value="PP2"/>
    <property type="match status" value="1"/>
</dbReference>
<gene>
    <name evidence="2" type="ORF">SeLEV6574_g04113</name>
    <name evidence="3" type="ORF">SeMB42_g03176</name>
</gene>
<evidence type="ECO:0000313" key="3">
    <source>
        <dbReference type="EMBL" id="TPX47834.1"/>
    </source>
</evidence>
<evidence type="ECO:0000259" key="1">
    <source>
        <dbReference type="PROSITE" id="PS50181"/>
    </source>
</evidence>
<dbReference type="AlphaFoldDB" id="A0A507D115"/>
<dbReference type="EMBL" id="QEAN01000109">
    <property type="protein sequence ID" value="TPX47834.1"/>
    <property type="molecule type" value="Genomic_DNA"/>
</dbReference>
<proteinExistence type="predicted"/>
<dbReference type="InterPro" id="IPR001810">
    <property type="entry name" value="F-box_dom"/>
</dbReference>
<protein>
    <recommendedName>
        <fullName evidence="1">F-box domain-containing protein</fullName>
    </recommendedName>
</protein>
<dbReference type="VEuPathDB" id="FungiDB:SeMB42_g03176"/>
<comment type="caution">
    <text evidence="2">The sequence shown here is derived from an EMBL/GenBank/DDBJ whole genome shotgun (WGS) entry which is preliminary data.</text>
</comment>
<organism evidence="2 5">
    <name type="scientific">Synchytrium endobioticum</name>
    <dbReference type="NCBI Taxonomy" id="286115"/>
    <lineage>
        <taxon>Eukaryota</taxon>
        <taxon>Fungi</taxon>
        <taxon>Fungi incertae sedis</taxon>
        <taxon>Chytridiomycota</taxon>
        <taxon>Chytridiomycota incertae sedis</taxon>
        <taxon>Chytridiomycetes</taxon>
        <taxon>Synchytriales</taxon>
        <taxon>Synchytriaceae</taxon>
        <taxon>Synchytrium</taxon>
    </lineage>
</organism>
<dbReference type="Proteomes" id="UP000320475">
    <property type="component" value="Unassembled WGS sequence"/>
</dbReference>
<dbReference type="PROSITE" id="PS50181">
    <property type="entry name" value="FBOX"/>
    <property type="match status" value="1"/>
</dbReference>
<dbReference type="Proteomes" id="UP000317494">
    <property type="component" value="Unassembled WGS sequence"/>
</dbReference>
<evidence type="ECO:0000313" key="2">
    <source>
        <dbReference type="EMBL" id="TPX45075.1"/>
    </source>
</evidence>
<dbReference type="CDD" id="cd09917">
    <property type="entry name" value="F-box_SF"/>
    <property type="match status" value="1"/>
</dbReference>
<dbReference type="Gene3D" id="1.20.1280.50">
    <property type="match status" value="1"/>
</dbReference>
<evidence type="ECO:0000313" key="5">
    <source>
        <dbReference type="Proteomes" id="UP000320475"/>
    </source>
</evidence>
<accession>A0A507D115</accession>
<dbReference type="SUPFAM" id="SSF81383">
    <property type="entry name" value="F-box domain"/>
    <property type="match status" value="1"/>
</dbReference>
<dbReference type="STRING" id="286115.A0A507D115"/>